<dbReference type="GO" id="GO:0006360">
    <property type="term" value="P:transcription by RNA polymerase I"/>
    <property type="evidence" value="ECO:0007669"/>
    <property type="project" value="InterPro"/>
</dbReference>
<accession>A0A1A0H5R5</accession>
<evidence type="ECO:0000313" key="2">
    <source>
        <dbReference type="Proteomes" id="UP000092555"/>
    </source>
</evidence>
<proteinExistence type="predicted"/>
<reference evidence="1 2" key="1">
    <citation type="submission" date="2016-05" db="EMBL/GenBank/DDBJ databases">
        <title>Comparative genomics of biotechnologically important yeasts.</title>
        <authorList>
            <consortium name="DOE Joint Genome Institute"/>
            <person name="Riley R."/>
            <person name="Haridas S."/>
            <person name="Wolfe K.H."/>
            <person name="Lopes M.R."/>
            <person name="Hittinger C.T."/>
            <person name="Goker M."/>
            <person name="Salamov A."/>
            <person name="Wisecaver J."/>
            <person name="Long T.M."/>
            <person name="Aerts A.L."/>
            <person name="Barry K."/>
            <person name="Choi C."/>
            <person name="Clum A."/>
            <person name="Coughlan A.Y."/>
            <person name="Deshpande S."/>
            <person name="Douglass A.P."/>
            <person name="Hanson S.J."/>
            <person name="Klenk H.-P."/>
            <person name="LaButti K."/>
            <person name="Lapidus A."/>
            <person name="Lindquist E."/>
            <person name="Lipzen A."/>
            <person name="Meier-kolthoff J.P."/>
            <person name="Ohm R.A."/>
            <person name="Otillar R.P."/>
            <person name="Pangilinan J."/>
            <person name="Peng Y."/>
            <person name="Rokas A."/>
            <person name="Rosa C.A."/>
            <person name="Scheuner C."/>
            <person name="Sibirny A.A."/>
            <person name="Slot J.C."/>
            <person name="Stielow J.B."/>
            <person name="Sun H."/>
            <person name="Kurtzman C.P."/>
            <person name="Blackwell M."/>
            <person name="Grigoriev I.V."/>
            <person name="Jeffries T.W."/>
        </authorList>
    </citation>
    <scope>NUCLEOTIDE SEQUENCE [LARGE SCALE GENOMIC DNA]</scope>
    <source>
        <strain evidence="1 2">NRRL YB-4993</strain>
    </source>
</reference>
<organism evidence="1 2">
    <name type="scientific">Metschnikowia bicuspidata var. bicuspidata NRRL YB-4993</name>
    <dbReference type="NCBI Taxonomy" id="869754"/>
    <lineage>
        <taxon>Eukaryota</taxon>
        <taxon>Fungi</taxon>
        <taxon>Dikarya</taxon>
        <taxon>Ascomycota</taxon>
        <taxon>Saccharomycotina</taxon>
        <taxon>Pichiomycetes</taxon>
        <taxon>Metschnikowiaceae</taxon>
        <taxon>Metschnikowia</taxon>
    </lineage>
</organism>
<sequence length="145" mass="16290">MQPSSLPIPNDGSANVYDATSDLYVTDIQLDEKLVNQSPHHEIKLKRKNPKVVLDPLAPDYRTLFLDKGTVIAPDEILHETRPLALNIPLKLREDFPDPKALPDSDLLRAIHYYASSSRVPSHSMDETALLALGLLLEQWAEEEI</sequence>
<name>A0A1A0H5R5_9ASCO</name>
<dbReference type="RefSeq" id="XP_018709957.1">
    <property type="nucleotide sequence ID" value="XM_018857981.1"/>
</dbReference>
<protein>
    <submittedName>
        <fullName evidence="1">Uncharacterized protein</fullName>
    </submittedName>
</protein>
<dbReference type="OrthoDB" id="2565191at2759"/>
<feature type="non-terminal residue" evidence="1">
    <location>
        <position position="145"/>
    </location>
</feature>
<dbReference type="InterPro" id="IPR022793">
    <property type="entry name" value="Rrn10"/>
</dbReference>
<evidence type="ECO:0000313" key="1">
    <source>
        <dbReference type="EMBL" id="OBA19429.1"/>
    </source>
</evidence>
<dbReference type="PANTHER" id="PTHR28054">
    <property type="entry name" value="RNA POLYMERASE I-SPECIFIC TRANSCRIPTION INITIATION FACTOR RRN10"/>
    <property type="match status" value="1"/>
</dbReference>
<gene>
    <name evidence="1" type="ORF">METBIDRAFT_46023</name>
</gene>
<dbReference type="Pfam" id="PF05234">
    <property type="entry name" value="UAF_Rrn10"/>
    <property type="match status" value="1"/>
</dbReference>
<keyword evidence="2" id="KW-1185">Reference proteome</keyword>
<comment type="caution">
    <text evidence="1">The sequence shown here is derived from an EMBL/GenBank/DDBJ whole genome shotgun (WGS) entry which is preliminary data.</text>
</comment>
<dbReference type="EMBL" id="LXTC01000006">
    <property type="protein sequence ID" value="OBA19429.1"/>
    <property type="molecule type" value="Genomic_DNA"/>
</dbReference>
<dbReference type="GeneID" id="30030957"/>
<dbReference type="AlphaFoldDB" id="A0A1A0H5R5"/>
<dbReference type="Proteomes" id="UP000092555">
    <property type="component" value="Unassembled WGS sequence"/>
</dbReference>
<dbReference type="PANTHER" id="PTHR28054:SF1">
    <property type="entry name" value="RNA POLYMERASE I-SPECIFIC TRANSCRIPTION INITIATION FACTOR RRN10"/>
    <property type="match status" value="1"/>
</dbReference>